<keyword evidence="2" id="KW-1185">Reference proteome</keyword>
<reference evidence="1 2" key="1">
    <citation type="submission" date="2018-10" db="EMBL/GenBank/DDBJ databases">
        <title>Genomic Encyclopedia of Type Strains, Phase IV (KMG-IV): sequencing the most valuable type-strain genomes for metagenomic binning, comparative biology and taxonomic classification.</title>
        <authorList>
            <person name="Goeker M."/>
        </authorList>
    </citation>
    <scope>NUCLEOTIDE SEQUENCE [LARGE SCALE GENOMIC DNA]</scope>
    <source>
        <strain evidence="1 2">DSM 26916</strain>
    </source>
</reference>
<evidence type="ECO:0000313" key="2">
    <source>
        <dbReference type="Proteomes" id="UP000268908"/>
    </source>
</evidence>
<dbReference type="Proteomes" id="UP000268908">
    <property type="component" value="Unassembled WGS sequence"/>
</dbReference>
<name>A0A497XJ70_9PROT</name>
<dbReference type="RefSeq" id="WP_121239912.1">
    <property type="nucleotide sequence ID" value="NZ_BHVV01000001.1"/>
</dbReference>
<sequence length="156" mass="16728">MNAATLNMPRIALSSAQRTLLLLLALSLLPIAIGAGLYFFGWQPGKTANHGTLITPPVAVGLDGVKGKWSLLLVGDSGNADRLDELRRVRVVLAKEWQRTQHLALDARPAALADLPAGTVVIVDPNGLAMMRYPPGADAQGIRADLERLLKYSWIG</sequence>
<dbReference type="AlphaFoldDB" id="A0A497XJ70"/>
<accession>A0A497XJ70</accession>
<gene>
    <name evidence="1" type="ORF">DFR35_0527</name>
</gene>
<comment type="caution">
    <text evidence="1">The sequence shown here is derived from an EMBL/GenBank/DDBJ whole genome shotgun (WGS) entry which is preliminary data.</text>
</comment>
<protein>
    <recommendedName>
        <fullName evidence="3">Cytochrome oxidase Cu insertion factor (SCO1/SenC/PrrC family)</fullName>
    </recommendedName>
</protein>
<dbReference type="OrthoDB" id="9180342at2"/>
<evidence type="ECO:0000313" key="1">
    <source>
        <dbReference type="EMBL" id="RLJ67973.1"/>
    </source>
</evidence>
<organism evidence="1 2">
    <name type="scientific">Sulfurisoma sediminicola</name>
    <dbReference type="NCBI Taxonomy" id="1381557"/>
    <lineage>
        <taxon>Bacteria</taxon>
        <taxon>Pseudomonadati</taxon>
        <taxon>Pseudomonadota</taxon>
        <taxon>Betaproteobacteria</taxon>
        <taxon>Nitrosomonadales</taxon>
        <taxon>Sterolibacteriaceae</taxon>
        <taxon>Sulfurisoma</taxon>
    </lineage>
</organism>
<proteinExistence type="predicted"/>
<dbReference type="EMBL" id="RCCI01000004">
    <property type="protein sequence ID" value="RLJ67973.1"/>
    <property type="molecule type" value="Genomic_DNA"/>
</dbReference>
<evidence type="ECO:0008006" key="3">
    <source>
        <dbReference type="Google" id="ProtNLM"/>
    </source>
</evidence>